<evidence type="ECO:0000256" key="6">
    <source>
        <dbReference type="ARBA" id="ARBA00022729"/>
    </source>
</evidence>
<keyword evidence="7" id="KW-0472">Membrane</keyword>
<accession>A0A7N9D2F4</accession>
<evidence type="ECO:0000256" key="9">
    <source>
        <dbReference type="ARBA" id="ARBA00033446"/>
    </source>
</evidence>
<dbReference type="GO" id="GO:0030658">
    <property type="term" value="C:transport vesicle membrane"/>
    <property type="evidence" value="ECO:0007669"/>
    <property type="project" value="UniProtKB-SubCell"/>
</dbReference>
<dbReference type="Proteomes" id="UP000233100">
    <property type="component" value="Chromosome 7"/>
</dbReference>
<reference evidence="11" key="2">
    <citation type="submission" date="2025-08" db="UniProtKB">
        <authorList>
            <consortium name="Ensembl"/>
        </authorList>
    </citation>
    <scope>IDENTIFICATION</scope>
</reference>
<reference evidence="11" key="3">
    <citation type="submission" date="2025-09" db="UniProtKB">
        <authorList>
            <consortium name="Ensembl"/>
        </authorList>
    </citation>
    <scope>IDENTIFICATION</scope>
</reference>
<dbReference type="Pfam" id="PF15467">
    <property type="entry name" value="SGIII"/>
    <property type="match status" value="1"/>
</dbReference>
<dbReference type="GO" id="GO:0005576">
    <property type="term" value="C:extracellular region"/>
    <property type="evidence" value="ECO:0007669"/>
    <property type="project" value="UniProtKB-SubCell"/>
</dbReference>
<keyword evidence="4" id="KW-0964">Secreted</keyword>
<feature type="region of interest" description="Disordered" evidence="10">
    <location>
        <begin position="25"/>
        <end position="82"/>
    </location>
</feature>
<dbReference type="PANTHER" id="PTHR17388:SF2">
    <property type="entry name" value="SECRETOGRANIN-3"/>
    <property type="match status" value="1"/>
</dbReference>
<evidence type="ECO:0000256" key="5">
    <source>
        <dbReference type="ARBA" id="ARBA00022685"/>
    </source>
</evidence>
<evidence type="ECO:0000313" key="11">
    <source>
        <dbReference type="Ensembl" id="ENSMFAP00000058294.1"/>
    </source>
</evidence>
<gene>
    <name evidence="11" type="primary">SCG3</name>
</gene>
<evidence type="ECO:0000256" key="10">
    <source>
        <dbReference type="SAM" id="MobiDB-lite"/>
    </source>
</evidence>
<keyword evidence="5" id="KW-0165">Cleavage on pair of basic residues</keyword>
<evidence type="ECO:0000256" key="7">
    <source>
        <dbReference type="ARBA" id="ARBA00023136"/>
    </source>
</evidence>
<dbReference type="PANTHER" id="PTHR17388">
    <property type="entry name" value="SECRETOGRANIN III"/>
    <property type="match status" value="1"/>
</dbReference>
<evidence type="ECO:0000256" key="2">
    <source>
        <dbReference type="ARBA" id="ARBA00004613"/>
    </source>
</evidence>
<dbReference type="GO" id="GO:0033366">
    <property type="term" value="P:protein localization to secretory granule"/>
    <property type="evidence" value="ECO:0007669"/>
    <property type="project" value="TreeGrafter"/>
</dbReference>
<proteinExistence type="predicted"/>
<dbReference type="AlphaFoldDB" id="A0A7N9D2F4"/>
<comment type="subcellular location">
    <subcellularLocation>
        <location evidence="1">Cytoplasmic vesicle</location>
        <location evidence="1">Secretory vesicle membrane</location>
        <topology evidence="1">Peripheral membrane protein</topology>
    </subcellularLocation>
    <subcellularLocation>
        <location evidence="2">Secreted</location>
    </subcellularLocation>
</comment>
<evidence type="ECO:0000256" key="4">
    <source>
        <dbReference type="ARBA" id="ARBA00022525"/>
    </source>
</evidence>
<keyword evidence="8" id="KW-0968">Cytoplasmic vesicle</keyword>
<dbReference type="Ensembl" id="ENSMFAT00000091940.1">
    <property type="protein sequence ID" value="ENSMFAP00000058294.1"/>
    <property type="gene ID" value="ENSMFAG00000031824.2"/>
</dbReference>
<sequence>MNFSIFFLELRSCIIRRYAGLGLKPQTPAAPSCPNTAGRGSQGAASPPRSETNTKSLRLHVPKPTPSLFSSTPRAATAPGAQRRAVTQAERGRMGFLGTGTWILVLALPIQAFPKPGGSQDKSLHNRELSAERPLNEQIAEAEADKIKKTYPLENKPGQSNYSFVDNLNLLKAITEKEKMEKERQSIRSTPLDNKLNVEDVDSTKNRKLIDDYDSTKSGLDHKFQDDPDGLHQLDGTPLTAEDIVHKIATRIYEENDRAVFDKIVSKLLNLGLITESQAHTLEDEVAEVLQKLISKEANNYEEDLNKPTSRTENQAGKIPEKVTPMAAIQDGLTKGENDETVSNTLTLTNGLERRTKTYSEDNFEELQYFPNFYALLKSIDSEKEAKEKETLITIMKTLIDFVKMMVKYGTISPEEGVSYLENLDEMIALQTKNKLEKNATDNISKLFPAPSEKSHEETDSTKEEAAKMEKEYGTLKDSTKDDNSNPGGKTDEPKGKTEAYLEAIRKNIEWLKKHDKKGNKEGRTGCGCTLQTSPICQEVFLYKNSHNQIDCAKVSPQSPKKTEVTSQMQRGTEPPFLLLFKLAFQAKTFFCFTFYYEKCQVNVELIV</sequence>
<dbReference type="GeneTree" id="ENSGT00390000005488"/>
<evidence type="ECO:0000256" key="3">
    <source>
        <dbReference type="ARBA" id="ARBA00013655"/>
    </source>
</evidence>
<organism evidence="11 12">
    <name type="scientific">Macaca fascicularis</name>
    <name type="common">Crab-eating macaque</name>
    <name type="synonym">Cynomolgus monkey</name>
    <dbReference type="NCBI Taxonomy" id="9541"/>
    <lineage>
        <taxon>Eukaryota</taxon>
        <taxon>Metazoa</taxon>
        <taxon>Chordata</taxon>
        <taxon>Craniata</taxon>
        <taxon>Vertebrata</taxon>
        <taxon>Euteleostomi</taxon>
        <taxon>Mammalia</taxon>
        <taxon>Eutheria</taxon>
        <taxon>Euarchontoglires</taxon>
        <taxon>Primates</taxon>
        <taxon>Haplorrhini</taxon>
        <taxon>Catarrhini</taxon>
        <taxon>Cercopithecidae</taxon>
        <taxon>Cercopithecinae</taxon>
        <taxon>Macaca</taxon>
    </lineage>
</organism>
<keyword evidence="6" id="KW-0732">Signal</keyword>
<name>A0A7N9D2F4_MACFA</name>
<dbReference type="GO" id="GO:0030667">
    <property type="term" value="C:secretory granule membrane"/>
    <property type="evidence" value="ECO:0007669"/>
    <property type="project" value="TreeGrafter"/>
</dbReference>
<keyword evidence="12" id="KW-1185">Reference proteome</keyword>
<feature type="region of interest" description="Disordered" evidence="10">
    <location>
        <begin position="446"/>
        <end position="498"/>
    </location>
</feature>
<dbReference type="Bgee" id="ENSMFAG00000031824">
    <property type="expression patterns" value="Expressed in frontal cortex and 5 other cell types or tissues"/>
</dbReference>
<evidence type="ECO:0000256" key="1">
    <source>
        <dbReference type="ARBA" id="ARBA00004268"/>
    </source>
</evidence>
<protein>
    <recommendedName>
        <fullName evidence="3">Secretogranin-3</fullName>
    </recommendedName>
    <alternativeName>
        <fullName evidence="9">Secretogranin III</fullName>
    </alternativeName>
</protein>
<dbReference type="InterPro" id="IPR026197">
    <property type="entry name" value="SCG3"/>
</dbReference>
<evidence type="ECO:0000313" key="12">
    <source>
        <dbReference type="Proteomes" id="UP000233100"/>
    </source>
</evidence>
<reference evidence="11 12" key="1">
    <citation type="submission" date="2013-03" db="EMBL/GenBank/DDBJ databases">
        <authorList>
            <person name="Warren W."/>
            <person name="Wilson R.K."/>
        </authorList>
    </citation>
    <scope>NUCLEOTIDE SEQUENCE</scope>
</reference>
<feature type="compositionally biased region" description="Basic and acidic residues" evidence="10">
    <location>
        <begin position="453"/>
        <end position="498"/>
    </location>
</feature>
<evidence type="ECO:0000256" key="8">
    <source>
        <dbReference type="ARBA" id="ARBA00023329"/>
    </source>
</evidence>